<reference evidence="3" key="1">
    <citation type="journal article" date="2023" name="Commun. Biol.">
        <title>Genome analysis of Parmales, the sister group of diatoms, reveals the evolutionary specialization of diatoms from phago-mixotrophs to photoautotrophs.</title>
        <authorList>
            <person name="Ban H."/>
            <person name="Sato S."/>
            <person name="Yoshikawa S."/>
            <person name="Yamada K."/>
            <person name="Nakamura Y."/>
            <person name="Ichinomiya M."/>
            <person name="Sato N."/>
            <person name="Blanc-Mathieu R."/>
            <person name="Endo H."/>
            <person name="Kuwata A."/>
            <person name="Ogata H."/>
        </authorList>
    </citation>
    <scope>NUCLEOTIDE SEQUENCE [LARGE SCALE GENOMIC DNA]</scope>
    <source>
        <strain evidence="3">NIES 3700</strain>
    </source>
</reference>
<dbReference type="Proteomes" id="UP001165122">
    <property type="component" value="Unassembled WGS sequence"/>
</dbReference>
<feature type="compositionally biased region" description="Polar residues" evidence="1">
    <location>
        <begin position="14"/>
        <end position="32"/>
    </location>
</feature>
<name>A0A9W7AAV4_9STRA</name>
<feature type="compositionally biased region" description="Polar residues" evidence="1">
    <location>
        <begin position="323"/>
        <end position="335"/>
    </location>
</feature>
<feature type="region of interest" description="Disordered" evidence="1">
    <location>
        <begin position="476"/>
        <end position="528"/>
    </location>
</feature>
<accession>A0A9W7AAV4</accession>
<comment type="caution">
    <text evidence="2">The sequence shown here is derived from an EMBL/GenBank/DDBJ whole genome shotgun (WGS) entry which is preliminary data.</text>
</comment>
<gene>
    <name evidence="2" type="ORF">TrLO_g15202</name>
</gene>
<feature type="compositionally biased region" description="Polar residues" evidence="1">
    <location>
        <begin position="507"/>
        <end position="527"/>
    </location>
</feature>
<feature type="compositionally biased region" description="Low complexity" evidence="1">
    <location>
        <begin position="488"/>
        <end position="506"/>
    </location>
</feature>
<dbReference type="EMBL" id="BRXW01000605">
    <property type="protein sequence ID" value="GMH69246.1"/>
    <property type="molecule type" value="Genomic_DNA"/>
</dbReference>
<feature type="region of interest" description="Disordered" evidence="1">
    <location>
        <begin position="216"/>
        <end position="435"/>
    </location>
</feature>
<dbReference type="OrthoDB" id="207138at2759"/>
<proteinExistence type="predicted"/>
<evidence type="ECO:0000256" key="1">
    <source>
        <dbReference type="SAM" id="MobiDB-lite"/>
    </source>
</evidence>
<evidence type="ECO:0000313" key="2">
    <source>
        <dbReference type="EMBL" id="GMH69246.1"/>
    </source>
</evidence>
<feature type="compositionally biased region" description="Low complexity" evidence="1">
    <location>
        <begin position="423"/>
        <end position="435"/>
    </location>
</feature>
<keyword evidence="3" id="KW-1185">Reference proteome</keyword>
<organism evidence="2 3">
    <name type="scientific">Triparma laevis f. longispina</name>
    <dbReference type="NCBI Taxonomy" id="1714387"/>
    <lineage>
        <taxon>Eukaryota</taxon>
        <taxon>Sar</taxon>
        <taxon>Stramenopiles</taxon>
        <taxon>Ochrophyta</taxon>
        <taxon>Bolidophyceae</taxon>
        <taxon>Parmales</taxon>
        <taxon>Triparmaceae</taxon>
        <taxon>Triparma</taxon>
    </lineage>
</organism>
<protein>
    <submittedName>
        <fullName evidence="2">Uncharacterized protein</fullName>
    </submittedName>
</protein>
<feature type="compositionally biased region" description="Polar residues" evidence="1">
    <location>
        <begin position="42"/>
        <end position="52"/>
    </location>
</feature>
<evidence type="ECO:0000313" key="3">
    <source>
        <dbReference type="Proteomes" id="UP001165122"/>
    </source>
</evidence>
<sequence length="575" mass="61847">MDPMSSYLEKTDANSEASPESLSPVQGRNSNPYEVLAYDDSPASTVGRPSTTSVVAPLAPPFPPSPGQTLLTAVVSSTISSRASYVPPATTFAASTYHPAPSVHDVLFSPATASEIRKARARIEAENASKHTLTSHSSDELQSNAGMKDLESAKKAVTDSSTALAARLINISEKRKLFLSRRRNSIKEKTVRAKEAIGVDESFSGVFGKINEMEISTSSNADHPPPPAPAPTIHHSGSSRRKSFVARPLPLSNSEFGTGGQCGVPKINKRPATVPNSPMLGSRRKNPNRSTKNTSNLPPPSSTSKKQFKARPVPSSVRGSIKIGSQISRPASSRIASKRAVQNLVKGEPEKKQRIEGINPYKPFKARPLPSSNGDRGSGGVTGVPKMPKRSSTIPKSPKLGVIHLDHTTTASSKPPAQRNRASVSTSISSLTQSTAPSIVKKSALNAKPFERDTLTGGSQASLEIAARIEAQKNKVKSEMSSKANGFKARPLPKTTTAPPAPLTLRDPNSTLNSVPSKTSTLKSTVRSRQRALFEAKRLRAERARHTKEEIRRIEKCLEEKDELEVLREQIKMPR</sequence>
<feature type="region of interest" description="Disordered" evidence="1">
    <location>
        <begin position="1"/>
        <end position="52"/>
    </location>
</feature>
<dbReference type="AlphaFoldDB" id="A0A9W7AAV4"/>